<dbReference type="RefSeq" id="XP_016212921.1">
    <property type="nucleotide sequence ID" value="XM_016359242.1"/>
</dbReference>
<evidence type="ECO:0000313" key="12">
    <source>
        <dbReference type="Proteomes" id="UP000053259"/>
    </source>
</evidence>
<comment type="similarity">
    <text evidence="1">Belongs to the NADH dehydrogenase family.</text>
</comment>
<keyword evidence="5" id="KW-0520">NAD</keyword>
<dbReference type="Gene3D" id="3.50.50.100">
    <property type="match status" value="1"/>
</dbReference>
<evidence type="ECO:0000256" key="3">
    <source>
        <dbReference type="ARBA" id="ARBA00022827"/>
    </source>
</evidence>
<dbReference type="InterPro" id="IPR036188">
    <property type="entry name" value="FAD/NAD-bd_sf"/>
</dbReference>
<protein>
    <submittedName>
        <fullName evidence="11">Uncharacterized protein</fullName>
    </submittedName>
</protein>
<evidence type="ECO:0000259" key="10">
    <source>
        <dbReference type="Pfam" id="PF20237"/>
    </source>
</evidence>
<dbReference type="STRING" id="253628.A0A0D1YR68"/>
<keyword evidence="2" id="KW-0285">Flavoprotein</keyword>
<feature type="compositionally biased region" description="Low complexity" evidence="7">
    <location>
        <begin position="688"/>
        <end position="741"/>
    </location>
</feature>
<feature type="region of interest" description="Disordered" evidence="7">
    <location>
        <begin position="587"/>
        <end position="929"/>
    </location>
</feature>
<evidence type="ECO:0000256" key="5">
    <source>
        <dbReference type="ARBA" id="ARBA00023027"/>
    </source>
</evidence>
<feature type="compositionally biased region" description="Basic and acidic residues" evidence="7">
    <location>
        <begin position="678"/>
        <end position="687"/>
    </location>
</feature>
<keyword evidence="8" id="KW-0812">Transmembrane</keyword>
<keyword evidence="12" id="KW-1185">Reference proteome</keyword>
<keyword evidence="4" id="KW-0560">Oxidoreductase</keyword>
<dbReference type="PRINTS" id="PR00368">
    <property type="entry name" value="FADPNR"/>
</dbReference>
<feature type="region of interest" description="Disordered" evidence="7">
    <location>
        <begin position="144"/>
        <end position="166"/>
    </location>
</feature>
<dbReference type="InParanoid" id="A0A0D1YR68"/>
<feature type="compositionally biased region" description="Polar residues" evidence="7">
    <location>
        <begin position="861"/>
        <end position="875"/>
    </location>
</feature>
<evidence type="ECO:0000256" key="6">
    <source>
        <dbReference type="SAM" id="Coils"/>
    </source>
</evidence>
<dbReference type="AlphaFoldDB" id="A0A0D1YR68"/>
<dbReference type="InterPro" id="IPR046529">
    <property type="entry name" value="DUF6594"/>
</dbReference>
<feature type="compositionally biased region" description="Basic residues" evidence="7">
    <location>
        <begin position="751"/>
        <end position="762"/>
    </location>
</feature>
<dbReference type="PANTHER" id="PTHR43706:SF17">
    <property type="entry name" value="NADH DEHYDROGENASE (EUROFUNG)"/>
    <property type="match status" value="1"/>
</dbReference>
<name>A0A0D1YR68_9PEZI</name>
<dbReference type="HOGENOM" id="CLU_263939_0_0_1"/>
<proteinExistence type="inferred from homology"/>
<feature type="domain" description="DUF6594" evidence="10">
    <location>
        <begin position="1042"/>
        <end position="1195"/>
    </location>
</feature>
<feature type="domain" description="FAD/NAD(P)-binding" evidence="9">
    <location>
        <begin position="58"/>
        <end position="371"/>
    </location>
</feature>
<evidence type="ECO:0000256" key="2">
    <source>
        <dbReference type="ARBA" id="ARBA00022630"/>
    </source>
</evidence>
<keyword evidence="3" id="KW-0274">FAD</keyword>
<dbReference type="GO" id="GO:0003954">
    <property type="term" value="F:NADH dehydrogenase activity"/>
    <property type="evidence" value="ECO:0007669"/>
    <property type="project" value="InterPro"/>
</dbReference>
<dbReference type="GO" id="GO:0005739">
    <property type="term" value="C:mitochondrion"/>
    <property type="evidence" value="ECO:0007669"/>
    <property type="project" value="TreeGrafter"/>
</dbReference>
<dbReference type="Proteomes" id="UP000053259">
    <property type="component" value="Unassembled WGS sequence"/>
</dbReference>
<dbReference type="InterPro" id="IPR045024">
    <property type="entry name" value="NDH-2"/>
</dbReference>
<gene>
    <name evidence="11" type="ORF">PV09_05703</name>
</gene>
<feature type="transmembrane region" description="Helical" evidence="8">
    <location>
        <begin position="1241"/>
        <end position="1258"/>
    </location>
</feature>
<dbReference type="GeneID" id="27313676"/>
<feature type="compositionally biased region" description="Basic and acidic residues" evidence="7">
    <location>
        <begin position="639"/>
        <end position="651"/>
    </location>
</feature>
<keyword evidence="8" id="KW-0472">Membrane</keyword>
<dbReference type="PANTHER" id="PTHR43706">
    <property type="entry name" value="NADH DEHYDROGENASE"/>
    <property type="match status" value="1"/>
</dbReference>
<feature type="transmembrane region" description="Helical" evidence="8">
    <location>
        <begin position="1213"/>
        <end position="1234"/>
    </location>
</feature>
<dbReference type="VEuPathDB" id="FungiDB:PV09_05703"/>
<dbReference type="InterPro" id="IPR023753">
    <property type="entry name" value="FAD/NAD-binding_dom"/>
</dbReference>
<evidence type="ECO:0000256" key="1">
    <source>
        <dbReference type="ARBA" id="ARBA00005272"/>
    </source>
</evidence>
<keyword evidence="8" id="KW-1133">Transmembrane helix</keyword>
<reference evidence="11 12" key="1">
    <citation type="submission" date="2015-01" db="EMBL/GenBank/DDBJ databases">
        <title>The Genome Sequence of Ochroconis gallopava CBS43764.</title>
        <authorList>
            <consortium name="The Broad Institute Genomics Platform"/>
            <person name="Cuomo C."/>
            <person name="de Hoog S."/>
            <person name="Gorbushina A."/>
            <person name="Stielow B."/>
            <person name="Teixiera M."/>
            <person name="Abouelleil A."/>
            <person name="Chapman S.B."/>
            <person name="Priest M."/>
            <person name="Young S.K."/>
            <person name="Wortman J."/>
            <person name="Nusbaum C."/>
            <person name="Birren B."/>
        </authorList>
    </citation>
    <scope>NUCLEOTIDE SEQUENCE [LARGE SCALE GENOMIC DNA]</scope>
    <source>
        <strain evidence="11 12">CBS 43764</strain>
    </source>
</reference>
<evidence type="ECO:0000313" key="11">
    <source>
        <dbReference type="EMBL" id="KIW03052.1"/>
    </source>
</evidence>
<feature type="compositionally biased region" description="Polar residues" evidence="7">
    <location>
        <begin position="618"/>
        <end position="635"/>
    </location>
</feature>
<dbReference type="SUPFAM" id="SSF51905">
    <property type="entry name" value="FAD/NAD(P)-binding domain"/>
    <property type="match status" value="2"/>
</dbReference>
<accession>A0A0D1YR68</accession>
<evidence type="ECO:0000256" key="8">
    <source>
        <dbReference type="SAM" id="Phobius"/>
    </source>
</evidence>
<evidence type="ECO:0000256" key="4">
    <source>
        <dbReference type="ARBA" id="ARBA00023002"/>
    </source>
</evidence>
<feature type="compositionally biased region" description="Basic and acidic residues" evidence="7">
    <location>
        <begin position="763"/>
        <end position="780"/>
    </location>
</feature>
<sequence>MDIAVRRSPTRRWPTSVFELLGAAPRASTTYAFLRVNHQYRRQITIDQLNNQKKGRERVVILGSGWAGFTVARRLDPKKFQAVIVSPRSYFAFTPLLASCSVGTLEFRTALEPVRSRRLKADFLQGWAEKLDLVGKKVTIEEAADDPKQGLGPTERTIDTGRDPGQLRREGKLFDLAYDKLVIAVGCYSQTFGTPGVKENAYFLKDVGDARKIRKRLLDCFETAALPTTSEKMRKILLNFAVVGGGPTGIEFSAELHDLVTEDMARLYPDLIKYFRITVYDLAPKVLAMFDESLAKYAMEHFKREGIHIRTSHHVQELRVGPPVAENAEAGSDSDGKLCYTLKTEEEGEIGVGMCVWSTGLMMNPFVQKQSDILHGIPQDGVDLTHVDLRDADKLDWILKKHPRTGGLVTDRRLRLVLQPKERLEEDSRVNEETSRAVIRDVYALGDCATIENTMFPATAQVASQKAEWLAKRLNKGDIDKHSFQFKNLGVMAYLGNWNAAFQPGSGGEISGRVAFLIWRGAYLTKSVSLRNKILIPTYYRVPIMGVADELKERANAFVSGVSTPAGPGNFLDSHASAQKTSRPAFKHCGISISDQSSQSGGSGSEEECDYSRDHSSTPRYSALNSSSHYITPNQPRADIPDDNHNVHGVDEPILASIKEASDDDIPPQPFPRSVADNSKRSVERHSISSSSGRRYVSSSSSLSRSRPSNLQQQLSSPPNVSLQSLISSLTTSSGSSGNSTVTQKSYDKRSIRRKRPEKNRRSKSDDVLERRTNRSRKETSQGNKTKTPHGKSKSPSKIKMEEEEGPIKANMSRPGSSASRGSRKDSIFSPPTPSSRRSSISKSRASSRNESSAQWKRQDTLNFDSGISVTSSPEASAPSKVLEDETVDHDDSAFDSSDEASGSDAEAEEPHESPLPFMAPSPSENFSFTQTQALPDADPYVQRLQEQEAAMQHHILHSPQPKRTIRPKVSSSFHPSPVLPLYDHHATSAVPAGHPISSSSSSIPHGDPTYFQAYYETHDQHLRPSGNHFQVDTQRTTIAGYEMLAKKLSESSDRDPSAVKPLYRRFEELNHRVLLHLQDEISELEEELRALDEVIAQMSSLPDDTIHPASRRIEARYGSEVHFRRTQILGKIFLKLQQYNQGLTTYSDAKNKYTPAGESDITAYRAWMAEHVPIEPNEGKYLDRGDDLMFPGKQPAEQAKSPTNHATYSSELTLLMTMDLIMLATLLIAFSIVPGPVAKILLGGVLLCCLAGTLWFSKDKSIGLRSKKDA</sequence>
<feature type="compositionally biased region" description="Basic residues" evidence="7">
    <location>
        <begin position="787"/>
        <end position="797"/>
    </location>
</feature>
<feature type="compositionally biased region" description="Low complexity" evidence="7">
    <location>
        <begin position="589"/>
        <end position="600"/>
    </location>
</feature>
<organism evidence="11 12">
    <name type="scientific">Verruconis gallopava</name>
    <dbReference type="NCBI Taxonomy" id="253628"/>
    <lineage>
        <taxon>Eukaryota</taxon>
        <taxon>Fungi</taxon>
        <taxon>Dikarya</taxon>
        <taxon>Ascomycota</taxon>
        <taxon>Pezizomycotina</taxon>
        <taxon>Dothideomycetes</taxon>
        <taxon>Pleosporomycetidae</taxon>
        <taxon>Venturiales</taxon>
        <taxon>Sympoventuriaceae</taxon>
        <taxon>Verruconis</taxon>
    </lineage>
</organism>
<evidence type="ECO:0000259" key="9">
    <source>
        <dbReference type="Pfam" id="PF07992"/>
    </source>
</evidence>
<keyword evidence="6" id="KW-0175">Coiled coil</keyword>
<dbReference type="OrthoDB" id="9992747at2759"/>
<feature type="coiled-coil region" evidence="6">
    <location>
        <begin position="1075"/>
        <end position="1102"/>
    </location>
</feature>
<feature type="compositionally biased region" description="Low complexity" evidence="7">
    <location>
        <begin position="835"/>
        <end position="853"/>
    </location>
</feature>
<dbReference type="Pfam" id="PF07992">
    <property type="entry name" value="Pyr_redox_2"/>
    <property type="match status" value="1"/>
</dbReference>
<dbReference type="Pfam" id="PF20237">
    <property type="entry name" value="DUF6594"/>
    <property type="match status" value="1"/>
</dbReference>
<evidence type="ECO:0000256" key="7">
    <source>
        <dbReference type="SAM" id="MobiDB-lite"/>
    </source>
</evidence>
<dbReference type="EMBL" id="KN847546">
    <property type="protein sequence ID" value="KIW03052.1"/>
    <property type="molecule type" value="Genomic_DNA"/>
</dbReference>
<feature type="compositionally biased region" description="Basic and acidic residues" evidence="7">
    <location>
        <begin position="156"/>
        <end position="166"/>
    </location>
</feature>